<keyword evidence="8" id="KW-1185">Reference proteome</keyword>
<name>A0A4U2YEN8_9BACL</name>
<keyword evidence="3" id="KW-0731">Sigma factor</keyword>
<keyword evidence="4" id="KW-0804">Transcription</keyword>
<dbReference type="SUPFAM" id="SSF88659">
    <property type="entry name" value="Sigma3 and sigma4 domains of RNA polymerase sigma factors"/>
    <property type="match status" value="1"/>
</dbReference>
<dbReference type="InterPro" id="IPR014284">
    <property type="entry name" value="RNA_pol_sigma-70_dom"/>
</dbReference>
<organism evidence="7 8">
    <name type="scientific">Brevibacillus antibioticus</name>
    <dbReference type="NCBI Taxonomy" id="2570228"/>
    <lineage>
        <taxon>Bacteria</taxon>
        <taxon>Bacillati</taxon>
        <taxon>Bacillota</taxon>
        <taxon>Bacilli</taxon>
        <taxon>Bacillales</taxon>
        <taxon>Paenibacillaceae</taxon>
        <taxon>Brevibacillus</taxon>
    </lineage>
</organism>
<dbReference type="GO" id="GO:0003677">
    <property type="term" value="F:DNA binding"/>
    <property type="evidence" value="ECO:0007669"/>
    <property type="project" value="InterPro"/>
</dbReference>
<comment type="caution">
    <text evidence="7">The sequence shown here is derived from an EMBL/GenBank/DDBJ whole genome shotgun (WGS) entry which is preliminary data.</text>
</comment>
<dbReference type="InterPro" id="IPR039425">
    <property type="entry name" value="RNA_pol_sigma-70-like"/>
</dbReference>
<evidence type="ECO:0000313" key="7">
    <source>
        <dbReference type="EMBL" id="TKI59416.1"/>
    </source>
</evidence>
<proteinExistence type="inferred from homology"/>
<dbReference type="InterPro" id="IPR013249">
    <property type="entry name" value="RNA_pol_sigma70_r4_t2"/>
</dbReference>
<dbReference type="InterPro" id="IPR013325">
    <property type="entry name" value="RNA_pol_sigma_r2"/>
</dbReference>
<dbReference type="GO" id="GO:0016987">
    <property type="term" value="F:sigma factor activity"/>
    <property type="evidence" value="ECO:0007669"/>
    <property type="project" value="UniProtKB-KW"/>
</dbReference>
<sequence>MNPDATLEWLMDQFGENVFHLVYMTVKDHALAEDITQDVFIKAYRNLGTFRGDGNIKHWLYKITINETKKHFRSWSFRHIWATVDDRLVSLMDKQAKNHVEEETVNRQEREEAFHLIMSLSTKLREVIILHYCEELSIKEMAHVLSVTEGVVRTRLHRARKHLRKLMVKEEG</sequence>
<keyword evidence="2" id="KW-0805">Transcription regulation</keyword>
<protein>
    <submittedName>
        <fullName evidence="7">Sigma-70 family RNA polymerase sigma factor</fullName>
    </submittedName>
</protein>
<dbReference type="CDD" id="cd06171">
    <property type="entry name" value="Sigma70_r4"/>
    <property type="match status" value="1"/>
</dbReference>
<dbReference type="SUPFAM" id="SSF88946">
    <property type="entry name" value="Sigma2 domain of RNA polymerase sigma factors"/>
    <property type="match status" value="1"/>
</dbReference>
<gene>
    <name evidence="7" type="ORF">E8L90_26660</name>
</gene>
<dbReference type="Gene3D" id="1.10.1740.10">
    <property type="match status" value="1"/>
</dbReference>
<dbReference type="InterPro" id="IPR013324">
    <property type="entry name" value="RNA_pol_sigma_r3/r4-like"/>
</dbReference>
<evidence type="ECO:0000256" key="3">
    <source>
        <dbReference type="ARBA" id="ARBA00023082"/>
    </source>
</evidence>
<dbReference type="NCBIfam" id="TIGR02937">
    <property type="entry name" value="sigma70-ECF"/>
    <property type="match status" value="1"/>
</dbReference>
<evidence type="ECO:0000259" key="6">
    <source>
        <dbReference type="Pfam" id="PF08281"/>
    </source>
</evidence>
<dbReference type="GO" id="GO:0006352">
    <property type="term" value="P:DNA-templated transcription initiation"/>
    <property type="evidence" value="ECO:0007669"/>
    <property type="project" value="InterPro"/>
</dbReference>
<feature type="domain" description="RNA polymerase sigma-70 region 2" evidence="5">
    <location>
        <begin position="12"/>
        <end position="74"/>
    </location>
</feature>
<dbReference type="InterPro" id="IPR007627">
    <property type="entry name" value="RNA_pol_sigma70_r2"/>
</dbReference>
<dbReference type="Pfam" id="PF08281">
    <property type="entry name" value="Sigma70_r4_2"/>
    <property type="match status" value="1"/>
</dbReference>
<dbReference type="Pfam" id="PF04542">
    <property type="entry name" value="Sigma70_r2"/>
    <property type="match status" value="1"/>
</dbReference>
<dbReference type="Proteomes" id="UP000307841">
    <property type="component" value="Unassembled WGS sequence"/>
</dbReference>
<comment type="similarity">
    <text evidence="1">Belongs to the sigma-70 factor family. ECF subfamily.</text>
</comment>
<dbReference type="EMBL" id="SZNK01000001">
    <property type="protein sequence ID" value="TKI59416.1"/>
    <property type="molecule type" value="Genomic_DNA"/>
</dbReference>
<evidence type="ECO:0000259" key="5">
    <source>
        <dbReference type="Pfam" id="PF04542"/>
    </source>
</evidence>
<dbReference type="InterPro" id="IPR036388">
    <property type="entry name" value="WH-like_DNA-bd_sf"/>
</dbReference>
<evidence type="ECO:0000256" key="1">
    <source>
        <dbReference type="ARBA" id="ARBA00010641"/>
    </source>
</evidence>
<dbReference type="AlphaFoldDB" id="A0A4U2YEN8"/>
<dbReference type="PANTHER" id="PTHR43133">
    <property type="entry name" value="RNA POLYMERASE ECF-TYPE SIGMA FACTO"/>
    <property type="match status" value="1"/>
</dbReference>
<evidence type="ECO:0000256" key="2">
    <source>
        <dbReference type="ARBA" id="ARBA00023015"/>
    </source>
</evidence>
<evidence type="ECO:0000313" key="8">
    <source>
        <dbReference type="Proteomes" id="UP000307841"/>
    </source>
</evidence>
<accession>A0A4U2YEN8</accession>
<dbReference type="OrthoDB" id="9794508at2"/>
<reference evidence="7 8" key="1">
    <citation type="submission" date="2019-04" db="EMBL/GenBank/DDBJ databases">
        <title>Whole genome sequencing of Brevibacillus sp. TGS2-1.</title>
        <authorList>
            <person name="Choi A."/>
        </authorList>
    </citation>
    <scope>NUCLEOTIDE SEQUENCE [LARGE SCALE GENOMIC DNA]</scope>
    <source>
        <strain evidence="7 8">TGS2-1</strain>
    </source>
</reference>
<feature type="domain" description="RNA polymerase sigma factor 70 region 4 type 2" evidence="6">
    <location>
        <begin position="115"/>
        <end position="163"/>
    </location>
</feature>
<evidence type="ECO:0000256" key="4">
    <source>
        <dbReference type="ARBA" id="ARBA00023163"/>
    </source>
</evidence>
<dbReference type="PANTHER" id="PTHR43133:SF60">
    <property type="entry name" value="RNA POLYMERASE SIGMA FACTOR SIGV"/>
    <property type="match status" value="1"/>
</dbReference>
<dbReference type="Gene3D" id="1.10.10.10">
    <property type="entry name" value="Winged helix-like DNA-binding domain superfamily/Winged helix DNA-binding domain"/>
    <property type="match status" value="1"/>
</dbReference>